<organism evidence="1 2">
    <name type="scientific">Neoarthrinium moseri</name>
    <dbReference type="NCBI Taxonomy" id="1658444"/>
    <lineage>
        <taxon>Eukaryota</taxon>
        <taxon>Fungi</taxon>
        <taxon>Dikarya</taxon>
        <taxon>Ascomycota</taxon>
        <taxon>Pezizomycotina</taxon>
        <taxon>Sordariomycetes</taxon>
        <taxon>Xylariomycetidae</taxon>
        <taxon>Amphisphaeriales</taxon>
        <taxon>Apiosporaceae</taxon>
        <taxon>Neoarthrinium</taxon>
    </lineage>
</organism>
<comment type="caution">
    <text evidence="1">The sequence shown here is derived from an EMBL/GenBank/DDBJ whole genome shotgun (WGS) entry which is preliminary data.</text>
</comment>
<accession>A0A9P9W7M1</accession>
<dbReference type="InterPro" id="IPR021822">
    <property type="entry name" value="DUF3405"/>
</dbReference>
<proteinExistence type="predicted"/>
<name>A0A9P9W7M1_9PEZI</name>
<evidence type="ECO:0000313" key="1">
    <source>
        <dbReference type="EMBL" id="KAI1847450.1"/>
    </source>
</evidence>
<evidence type="ECO:0000313" key="2">
    <source>
        <dbReference type="Proteomes" id="UP000829685"/>
    </source>
</evidence>
<gene>
    <name evidence="1" type="ORF">JX265_013971</name>
</gene>
<keyword evidence="2" id="KW-1185">Reference proteome</keyword>
<protein>
    <submittedName>
        <fullName evidence="1">Uncharacterized protein</fullName>
    </submittedName>
</protein>
<dbReference type="AlphaFoldDB" id="A0A9P9W7M1"/>
<dbReference type="Proteomes" id="UP000829685">
    <property type="component" value="Unassembled WGS sequence"/>
</dbReference>
<dbReference type="Pfam" id="PF11885">
    <property type="entry name" value="DUF3405"/>
    <property type="match status" value="1"/>
</dbReference>
<dbReference type="EMBL" id="JAFIMR010000103">
    <property type="protein sequence ID" value="KAI1847450.1"/>
    <property type="molecule type" value="Genomic_DNA"/>
</dbReference>
<reference evidence="1" key="1">
    <citation type="submission" date="2021-03" db="EMBL/GenBank/DDBJ databases">
        <title>Revisited historic fungal species revealed as producer of novel bioactive compounds through whole genome sequencing and comparative genomics.</title>
        <authorList>
            <person name="Vignolle G.A."/>
            <person name="Hochenegger N."/>
            <person name="Mach R.L."/>
            <person name="Mach-Aigner A.R."/>
            <person name="Javad Rahimi M."/>
            <person name="Salim K.A."/>
            <person name="Chan C.M."/>
            <person name="Lim L.B.L."/>
            <person name="Cai F."/>
            <person name="Druzhinina I.S."/>
            <person name="U'Ren J.M."/>
            <person name="Derntl C."/>
        </authorList>
    </citation>
    <scope>NUCLEOTIDE SEQUENCE</scope>
    <source>
        <strain evidence="1">TUCIM 5799</strain>
    </source>
</reference>
<sequence>MDARMTGHAYHFLQQASAFAKRQPRKYLWERPWVGLDAVPASHGPVCFASAHQPRFGQGSGLDIDVSYSPGQELSHLVRENDALQHRGRLLCMRSLRKDPCRARESLLSDTGGVRCLSAHLRRRRHRADLVIIPNIEILSYWVSILKDGQHAVPTYVDFSVMAFHSWTSHYLVKEGHYAGHKNIAQPVFHAQMLIRLAISFCSVFLGFPALHAATIKINAAASYPRILIWVASQLKALPTYRDVYTAVMFIGSLLAMHDSGIAYGPQIFIGCWVGVYVLESWVARNISTGKTMIPKQHPSLSAHMKDCVAKFLYHINFVNQGELQKWRMVNDDRPKEQNRQFSHKIE</sequence>